<dbReference type="EMBL" id="AECS01000012">
    <property type="protein sequence ID" value="EFQ04576.1"/>
    <property type="molecule type" value="Genomic_DNA"/>
</dbReference>
<feature type="region of interest" description="Disordered" evidence="1">
    <location>
        <begin position="25"/>
        <end position="45"/>
    </location>
</feature>
<feature type="compositionally biased region" description="Basic and acidic residues" evidence="1">
    <location>
        <begin position="26"/>
        <end position="36"/>
    </location>
</feature>
<dbReference type="HOGENOM" id="CLU_1592623_0_0_9"/>
<evidence type="ECO:0000313" key="3">
    <source>
        <dbReference type="Proteomes" id="UP000003195"/>
    </source>
</evidence>
<dbReference type="AlphaFoldDB" id="E2ZAP4"/>
<protein>
    <submittedName>
        <fullName evidence="2">Uncharacterized protein</fullName>
    </submittedName>
</protein>
<dbReference type="eggNOG" id="ENOG502ZNFJ">
    <property type="taxonomic scope" value="Bacteria"/>
</dbReference>
<evidence type="ECO:0000313" key="2">
    <source>
        <dbReference type="EMBL" id="EFQ04576.1"/>
    </source>
</evidence>
<proteinExistence type="predicted"/>
<evidence type="ECO:0000256" key="1">
    <source>
        <dbReference type="SAM" id="MobiDB-lite"/>
    </source>
</evidence>
<keyword evidence="3" id="KW-1185">Reference proteome</keyword>
<dbReference type="Proteomes" id="UP000003195">
    <property type="component" value="Unassembled WGS sequence"/>
</dbReference>
<organism evidence="2 3">
    <name type="scientific">Megasphaera micronuciformis F0359</name>
    <dbReference type="NCBI Taxonomy" id="706434"/>
    <lineage>
        <taxon>Bacteria</taxon>
        <taxon>Bacillati</taxon>
        <taxon>Bacillota</taxon>
        <taxon>Negativicutes</taxon>
        <taxon>Veillonellales</taxon>
        <taxon>Veillonellaceae</taxon>
        <taxon>Megasphaera</taxon>
    </lineage>
</organism>
<comment type="caution">
    <text evidence="2">The sequence shown here is derived from an EMBL/GenBank/DDBJ whole genome shotgun (WGS) entry which is preliminary data.</text>
</comment>
<dbReference type="STRING" id="706434.HMPREF9429_00512"/>
<sequence>MVTVVIGIALVVVVAAVILLKNKSKKPPDTAQKEESVQTATKHGNNKGEAVTIINNGKETKGTVIYMAEGMQVFDEDGNIVINTTDTICNSLGYINIDGKTPGEITNPLIKKNRTWAAVVFPRSSGDEYMMWEHYINPVITIDDGKISYSYKMAWAGSPGILYWGLY</sequence>
<reference evidence="2 3" key="1">
    <citation type="submission" date="2010-08" db="EMBL/GenBank/DDBJ databases">
        <authorList>
            <person name="Weinstock G."/>
            <person name="Sodergren E."/>
            <person name="Clifton S."/>
            <person name="Fulton L."/>
            <person name="Fulton B."/>
            <person name="Courtney L."/>
            <person name="Fronick C."/>
            <person name="Harrison M."/>
            <person name="Strong C."/>
            <person name="Farmer C."/>
            <person name="Delahaunty K."/>
            <person name="Markovic C."/>
            <person name="Hall O."/>
            <person name="Minx P."/>
            <person name="Tomlinson C."/>
            <person name="Mitreva M."/>
            <person name="Hou S."/>
            <person name="Chen J."/>
            <person name="Wollam A."/>
            <person name="Pepin K.H."/>
            <person name="Johnson M."/>
            <person name="Bhonagiri V."/>
            <person name="Zhang X."/>
            <person name="Suruliraj S."/>
            <person name="Warren W."/>
            <person name="Chinwalla A."/>
            <person name="Mardis E.R."/>
            <person name="Wilson R.K."/>
        </authorList>
    </citation>
    <scope>NUCLEOTIDE SEQUENCE [LARGE SCALE GENOMIC DNA]</scope>
    <source>
        <strain evidence="2 3">F0359</strain>
    </source>
</reference>
<name>E2ZAP4_9FIRM</name>
<accession>E2ZAP4</accession>
<gene>
    <name evidence="2" type="ORF">HMPREF9429_00512</name>
</gene>